<proteinExistence type="predicted"/>
<comment type="catalytic activity">
    <reaction evidence="3">
        <text>L-aspartate + L-glutamine + ATP + H2O = L-asparagine + L-glutamate + AMP + diphosphate + H(+)</text>
        <dbReference type="Rhea" id="RHEA:12228"/>
        <dbReference type="ChEBI" id="CHEBI:15377"/>
        <dbReference type="ChEBI" id="CHEBI:15378"/>
        <dbReference type="ChEBI" id="CHEBI:29985"/>
        <dbReference type="ChEBI" id="CHEBI:29991"/>
        <dbReference type="ChEBI" id="CHEBI:30616"/>
        <dbReference type="ChEBI" id="CHEBI:33019"/>
        <dbReference type="ChEBI" id="CHEBI:58048"/>
        <dbReference type="ChEBI" id="CHEBI:58359"/>
        <dbReference type="ChEBI" id="CHEBI:456215"/>
        <dbReference type="EC" id="6.3.5.4"/>
    </reaction>
</comment>
<dbReference type="Proteomes" id="UP000646484">
    <property type="component" value="Unassembled WGS sequence"/>
</dbReference>
<evidence type="ECO:0000256" key="2">
    <source>
        <dbReference type="ARBA" id="ARBA00012737"/>
    </source>
</evidence>
<evidence type="ECO:0000256" key="3">
    <source>
        <dbReference type="ARBA" id="ARBA00048741"/>
    </source>
</evidence>
<comment type="pathway">
    <text evidence="1">Amino-acid biosynthesis; L-asparagine biosynthesis; L-asparagine from L-aspartate (L-Gln route): step 1/1.</text>
</comment>
<evidence type="ECO:0000313" key="5">
    <source>
        <dbReference type="Proteomes" id="UP000646484"/>
    </source>
</evidence>
<dbReference type="EC" id="6.3.5.4" evidence="2"/>
<name>A0ABR7D270_9BACT</name>
<dbReference type="SUPFAM" id="SSF52402">
    <property type="entry name" value="Adenine nucleotide alpha hydrolases-like"/>
    <property type="match status" value="1"/>
</dbReference>
<evidence type="ECO:0000256" key="1">
    <source>
        <dbReference type="ARBA" id="ARBA00005187"/>
    </source>
</evidence>
<keyword evidence="5" id="KW-1185">Reference proteome</keyword>
<dbReference type="EMBL" id="JACOOH010000005">
    <property type="protein sequence ID" value="MBC5621934.1"/>
    <property type="molecule type" value="Genomic_DNA"/>
</dbReference>
<accession>A0ABR7D270</accession>
<organism evidence="4 5">
    <name type="scientific">Butyricimonas hominis</name>
    <dbReference type="NCBI Taxonomy" id="2763032"/>
    <lineage>
        <taxon>Bacteria</taxon>
        <taxon>Pseudomonadati</taxon>
        <taxon>Bacteroidota</taxon>
        <taxon>Bacteroidia</taxon>
        <taxon>Bacteroidales</taxon>
        <taxon>Odoribacteraceae</taxon>
        <taxon>Butyricimonas</taxon>
    </lineage>
</organism>
<dbReference type="RefSeq" id="WP_186976350.1">
    <property type="nucleotide sequence ID" value="NZ_JACOOH010000005.1"/>
</dbReference>
<dbReference type="InterPro" id="IPR051786">
    <property type="entry name" value="ASN_synthetase/amidase"/>
</dbReference>
<protein>
    <recommendedName>
        <fullName evidence="2">asparagine synthase (glutamine-hydrolyzing)</fullName>
        <ecNumber evidence="2">6.3.5.4</ecNumber>
    </recommendedName>
</protein>
<sequence length="534" mass="63360">MADFYYKPGITNDSILKFNKLYSNKRHITKDFTTFYNNNTTTHVEQSNNSITILGYAYTTHRPIEIYLANLLSDFDEHQIAEIKKQLLGQYIVILHKEDSIYLFSDFLQTRNIYYAQKEQSVCSSFGVLHQFQGNQVNEYKAFEFLAMRHCLYPTWLGNTTLNDNIKRLRAYEYLKIDTNSNTIQVKDYQFMIDNVKIESLKKLRNYTYATLQNTIYHTKFQNEEIYTTITGGFDSRFVTTLIQKYYTNYKIRISSRKDVDSLDMSVAQKVAKALSMPLKVYETDPQKQIEDFYFMTDGMAPRENLIMTQLFQTKNRGALEFGGTFGTELYTAFPYNNYNELVEAYLQKIKEIIEADENYYHQFKQSLHDEFEDIHAHYKLEFEEPKDYIRIFQLLETGFFSSSFISATNIFGKQYEVFGTYPVIEAGLKIPYHYLGSKRTFGRFYFIPKILMERLNKKISKIETTHFCPMRPLSIFSFISYLSGRIKSRNYYKHLAQDQHKNVITKTLKTKHFSYTSNNWFEGFQKEYFPTRE</sequence>
<evidence type="ECO:0000313" key="4">
    <source>
        <dbReference type="EMBL" id="MBC5621934.1"/>
    </source>
</evidence>
<comment type="caution">
    <text evidence="4">The sequence shown here is derived from an EMBL/GenBank/DDBJ whole genome shotgun (WGS) entry which is preliminary data.</text>
</comment>
<dbReference type="PANTHER" id="PTHR43284">
    <property type="entry name" value="ASPARAGINE SYNTHETASE (GLUTAMINE-HYDROLYZING)"/>
    <property type="match status" value="1"/>
</dbReference>
<gene>
    <name evidence="4" type="ORF">H8S64_12575</name>
</gene>
<reference evidence="4 5" key="1">
    <citation type="submission" date="2020-08" db="EMBL/GenBank/DDBJ databases">
        <title>Genome public.</title>
        <authorList>
            <person name="Liu C."/>
            <person name="Sun Q."/>
        </authorList>
    </citation>
    <scope>NUCLEOTIDE SEQUENCE [LARGE SCALE GENOMIC DNA]</scope>
    <source>
        <strain evidence="4 5">NSJ-56</strain>
    </source>
</reference>
<dbReference type="PANTHER" id="PTHR43284:SF1">
    <property type="entry name" value="ASPARAGINE SYNTHETASE"/>
    <property type="match status" value="1"/>
</dbReference>